<dbReference type="Proteomes" id="UP000011115">
    <property type="component" value="Unassembled WGS sequence"/>
</dbReference>
<dbReference type="InParanoid" id="M1BFH5"/>
<evidence type="ECO:0000313" key="2">
    <source>
        <dbReference type="Proteomes" id="UP000011115"/>
    </source>
</evidence>
<evidence type="ECO:0000313" key="1">
    <source>
        <dbReference type="EnsemblPlants" id="PGSC0003DMT400044020"/>
    </source>
</evidence>
<sequence>MIRIVEILIYVDFHCQKNVENNNESPLEHDDDDDDGDDSFFMERVHMGSCCNRLWLWYDIWIVDRRPNVSIGKTKMVCELC</sequence>
<dbReference type="PaxDb" id="4113-PGSC0003DMT400044020"/>
<dbReference type="HOGENOM" id="CLU_2578566_0_0_1"/>
<dbReference type="EnsemblPlants" id="PGSC0003DMT400044020">
    <property type="protein sequence ID" value="PGSC0003DMT400044020"/>
    <property type="gene ID" value="PGSC0003DMG400017080"/>
</dbReference>
<proteinExistence type="predicted"/>
<organism evidence="1 2">
    <name type="scientific">Solanum tuberosum</name>
    <name type="common">Potato</name>
    <dbReference type="NCBI Taxonomy" id="4113"/>
    <lineage>
        <taxon>Eukaryota</taxon>
        <taxon>Viridiplantae</taxon>
        <taxon>Streptophyta</taxon>
        <taxon>Embryophyta</taxon>
        <taxon>Tracheophyta</taxon>
        <taxon>Spermatophyta</taxon>
        <taxon>Magnoliopsida</taxon>
        <taxon>eudicotyledons</taxon>
        <taxon>Gunneridae</taxon>
        <taxon>Pentapetalae</taxon>
        <taxon>asterids</taxon>
        <taxon>lamiids</taxon>
        <taxon>Solanales</taxon>
        <taxon>Solanaceae</taxon>
        <taxon>Solanoideae</taxon>
        <taxon>Solaneae</taxon>
        <taxon>Solanum</taxon>
    </lineage>
</organism>
<dbReference type="ExpressionAtlas" id="M1BFH5">
    <property type="expression patterns" value="baseline"/>
</dbReference>
<accession>M1BFH5</accession>
<reference evidence="1" key="2">
    <citation type="submission" date="2015-06" db="UniProtKB">
        <authorList>
            <consortium name="EnsemblPlants"/>
        </authorList>
    </citation>
    <scope>IDENTIFICATION</scope>
    <source>
        <strain evidence="1">DM1-3 516 R44</strain>
    </source>
</reference>
<protein>
    <submittedName>
        <fullName evidence="1">PK-LRR-TM resistance protein</fullName>
    </submittedName>
</protein>
<reference evidence="2" key="1">
    <citation type="journal article" date="2011" name="Nature">
        <title>Genome sequence and analysis of the tuber crop potato.</title>
        <authorList>
            <consortium name="The Potato Genome Sequencing Consortium"/>
        </authorList>
    </citation>
    <scope>NUCLEOTIDE SEQUENCE [LARGE SCALE GENOMIC DNA]</scope>
    <source>
        <strain evidence="2">cv. DM1-3 516 R44</strain>
    </source>
</reference>
<keyword evidence="2" id="KW-1185">Reference proteome</keyword>
<dbReference type="Gramene" id="PGSC0003DMT400044020">
    <property type="protein sequence ID" value="PGSC0003DMT400044020"/>
    <property type="gene ID" value="PGSC0003DMG400017080"/>
</dbReference>
<name>M1BFH5_SOLTU</name>
<dbReference type="AlphaFoldDB" id="M1BFH5"/>